<accession>A0AAN7UNQ7</accession>
<protein>
    <submittedName>
        <fullName evidence="2">Uncharacterized protein</fullName>
    </submittedName>
</protein>
<keyword evidence="3" id="KW-1185">Reference proteome</keyword>
<evidence type="ECO:0000256" key="1">
    <source>
        <dbReference type="SAM" id="MobiDB-lite"/>
    </source>
</evidence>
<proteinExistence type="predicted"/>
<sequence>MYVTRLQDDNHSIDRLKQLFASKFDLIADTPDSFQIWNQRFASGNTLTFIMVDMAKTKIKNWTSAANDLLVMIMSENGLTLRQNNRDHWVAIALPCGCDQEHSPFPSLQQIPGSPKYIPIPGEWHDPNKCTKQQSPSPVVPPSNPGPSTVGTLNYTPIPVSSLTEGDIPMTGVSTTASYTPPDPAEAASITGYSREVDTAVSLIGNAAYSPVFGSILYNSIASQRAYTALPCASSNDVGCTAPTGQPVLDTSASTEHGTNRTYSDSFLKWCSEYDQNATQSGDEQGGNR</sequence>
<dbReference type="Proteomes" id="UP001305414">
    <property type="component" value="Unassembled WGS sequence"/>
</dbReference>
<evidence type="ECO:0000313" key="3">
    <source>
        <dbReference type="Proteomes" id="UP001305414"/>
    </source>
</evidence>
<evidence type="ECO:0000313" key="2">
    <source>
        <dbReference type="EMBL" id="KAK5636250.1"/>
    </source>
</evidence>
<reference evidence="2 3" key="1">
    <citation type="submission" date="2023-10" db="EMBL/GenBank/DDBJ databases">
        <title>Draft genome sequence of Xylaria bambusicola isolate GMP-LS, the root and basal stem rot pathogen of sugarcane in Indonesia.</title>
        <authorList>
            <person name="Selvaraj P."/>
            <person name="Muralishankar V."/>
            <person name="Muruganantham S."/>
            <person name="Sp S."/>
            <person name="Haryani S."/>
            <person name="Lau K.J.X."/>
            <person name="Naqvi N.I."/>
        </authorList>
    </citation>
    <scope>NUCLEOTIDE SEQUENCE [LARGE SCALE GENOMIC DNA]</scope>
    <source>
        <strain evidence="2">GMP-LS</strain>
    </source>
</reference>
<organism evidence="2 3">
    <name type="scientific">Xylaria bambusicola</name>
    <dbReference type="NCBI Taxonomy" id="326684"/>
    <lineage>
        <taxon>Eukaryota</taxon>
        <taxon>Fungi</taxon>
        <taxon>Dikarya</taxon>
        <taxon>Ascomycota</taxon>
        <taxon>Pezizomycotina</taxon>
        <taxon>Sordariomycetes</taxon>
        <taxon>Xylariomycetidae</taxon>
        <taxon>Xylariales</taxon>
        <taxon>Xylariaceae</taxon>
        <taxon>Xylaria</taxon>
    </lineage>
</organism>
<name>A0AAN7UNQ7_9PEZI</name>
<feature type="region of interest" description="Disordered" evidence="1">
    <location>
        <begin position="128"/>
        <end position="151"/>
    </location>
</feature>
<dbReference type="EMBL" id="JAWHQM010000065">
    <property type="protein sequence ID" value="KAK5636250.1"/>
    <property type="molecule type" value="Genomic_DNA"/>
</dbReference>
<gene>
    <name evidence="2" type="ORF">RRF57_011962</name>
</gene>
<dbReference type="AlphaFoldDB" id="A0AAN7UNQ7"/>
<comment type="caution">
    <text evidence="2">The sequence shown here is derived from an EMBL/GenBank/DDBJ whole genome shotgun (WGS) entry which is preliminary data.</text>
</comment>